<dbReference type="Proteomes" id="UP001596337">
    <property type="component" value="Unassembled WGS sequence"/>
</dbReference>
<accession>A0ABW2BT56</accession>
<organism evidence="2 3">
    <name type="scientific">Haloechinothrix salitolerans</name>
    <dbReference type="NCBI Taxonomy" id="926830"/>
    <lineage>
        <taxon>Bacteria</taxon>
        <taxon>Bacillati</taxon>
        <taxon>Actinomycetota</taxon>
        <taxon>Actinomycetes</taxon>
        <taxon>Pseudonocardiales</taxon>
        <taxon>Pseudonocardiaceae</taxon>
        <taxon>Haloechinothrix</taxon>
    </lineage>
</organism>
<protein>
    <submittedName>
        <fullName evidence="2">Uncharacterized protein</fullName>
    </submittedName>
</protein>
<reference evidence="3" key="1">
    <citation type="journal article" date="2019" name="Int. J. Syst. Evol. Microbiol.">
        <title>The Global Catalogue of Microorganisms (GCM) 10K type strain sequencing project: providing services to taxonomists for standard genome sequencing and annotation.</title>
        <authorList>
            <consortium name="The Broad Institute Genomics Platform"/>
            <consortium name="The Broad Institute Genome Sequencing Center for Infectious Disease"/>
            <person name="Wu L."/>
            <person name="Ma J."/>
        </authorList>
    </citation>
    <scope>NUCLEOTIDE SEQUENCE [LARGE SCALE GENOMIC DNA]</scope>
    <source>
        <strain evidence="3">KCTC 32255</strain>
    </source>
</reference>
<keyword evidence="3" id="KW-1185">Reference proteome</keyword>
<feature type="compositionally biased region" description="Basic and acidic residues" evidence="1">
    <location>
        <begin position="1"/>
        <end position="42"/>
    </location>
</feature>
<evidence type="ECO:0000313" key="2">
    <source>
        <dbReference type="EMBL" id="MFC6865749.1"/>
    </source>
</evidence>
<feature type="compositionally biased region" description="Low complexity" evidence="1">
    <location>
        <begin position="43"/>
        <end position="52"/>
    </location>
</feature>
<dbReference type="RefSeq" id="WP_345389444.1">
    <property type="nucleotide sequence ID" value="NZ_BAABLA010000001.1"/>
</dbReference>
<comment type="caution">
    <text evidence="2">The sequence shown here is derived from an EMBL/GenBank/DDBJ whole genome shotgun (WGS) entry which is preliminary data.</text>
</comment>
<feature type="region of interest" description="Disordered" evidence="1">
    <location>
        <begin position="1"/>
        <end position="60"/>
    </location>
</feature>
<sequence>MKERSSVEGMGHDDAGRALNDQQHRATEPDETAPGKHNDRRTTTVVRRSATAPLSGGAVG</sequence>
<evidence type="ECO:0000313" key="3">
    <source>
        <dbReference type="Proteomes" id="UP001596337"/>
    </source>
</evidence>
<name>A0ABW2BT56_9PSEU</name>
<evidence type="ECO:0000256" key="1">
    <source>
        <dbReference type="SAM" id="MobiDB-lite"/>
    </source>
</evidence>
<proteinExistence type="predicted"/>
<gene>
    <name evidence="2" type="ORF">ACFQGD_01170</name>
</gene>
<dbReference type="EMBL" id="JBHSXX010000001">
    <property type="protein sequence ID" value="MFC6865749.1"/>
    <property type="molecule type" value="Genomic_DNA"/>
</dbReference>